<reference evidence="2" key="1">
    <citation type="submission" date="2021-01" db="EMBL/GenBank/DDBJ databases">
        <title>Whole genome shotgun sequence of Cellulomonas chitinilytica NBRC 110799.</title>
        <authorList>
            <person name="Komaki H."/>
            <person name="Tamura T."/>
        </authorList>
    </citation>
    <scope>NUCLEOTIDE SEQUENCE</scope>
    <source>
        <strain evidence="2">NBRC 110799</strain>
    </source>
</reference>
<accession>A0A919P3I9</accession>
<dbReference type="SUPFAM" id="SSF89392">
    <property type="entry name" value="Prokaryotic lipoproteins and lipoprotein localization factors"/>
    <property type="match status" value="1"/>
</dbReference>
<organism evidence="2 3">
    <name type="scientific">Cellulomonas chitinilytica</name>
    <dbReference type="NCBI Taxonomy" id="398759"/>
    <lineage>
        <taxon>Bacteria</taxon>
        <taxon>Bacillati</taxon>
        <taxon>Actinomycetota</taxon>
        <taxon>Actinomycetes</taxon>
        <taxon>Micrococcales</taxon>
        <taxon>Cellulomonadaceae</taxon>
        <taxon>Cellulomonas</taxon>
    </lineage>
</organism>
<dbReference type="InterPro" id="IPR029046">
    <property type="entry name" value="LolA/LolB/LppX"/>
</dbReference>
<keyword evidence="3" id="KW-1185">Reference proteome</keyword>
<keyword evidence="1" id="KW-1133">Transmembrane helix</keyword>
<dbReference type="Proteomes" id="UP000632740">
    <property type="component" value="Unassembled WGS sequence"/>
</dbReference>
<dbReference type="InterPro" id="IPR052944">
    <property type="entry name" value="Sporulation_related"/>
</dbReference>
<name>A0A919P3I9_9CELL</name>
<protein>
    <recommendedName>
        <fullName evidence="4">MucB/RseB N-terminal domain-containing protein</fullName>
    </recommendedName>
</protein>
<dbReference type="Gene3D" id="2.50.20.10">
    <property type="entry name" value="Lipoprotein localisation LolA/LolB/LppX"/>
    <property type="match status" value="1"/>
</dbReference>
<dbReference type="EMBL" id="BONK01000013">
    <property type="protein sequence ID" value="GIG22766.1"/>
    <property type="molecule type" value="Genomic_DNA"/>
</dbReference>
<evidence type="ECO:0008006" key="4">
    <source>
        <dbReference type="Google" id="ProtNLM"/>
    </source>
</evidence>
<proteinExistence type="predicted"/>
<comment type="caution">
    <text evidence="2">The sequence shown here is derived from an EMBL/GenBank/DDBJ whole genome shotgun (WGS) entry which is preliminary data.</text>
</comment>
<evidence type="ECO:0000256" key="1">
    <source>
        <dbReference type="SAM" id="Phobius"/>
    </source>
</evidence>
<evidence type="ECO:0000313" key="2">
    <source>
        <dbReference type="EMBL" id="GIG22766.1"/>
    </source>
</evidence>
<keyword evidence="1" id="KW-0472">Membrane</keyword>
<sequence length="421" mass="42690">MTETSPLPPSPRRTLSARARWAFPAVVAVGVGAAFAAPPLLASADSSGLPPVTPEELVAAVAAAQPQALSGTVVYTARLGLPSLPFGPETADPVNLLDGSSTLRVWTDGGERSRVSLLGDMSEFSVVHDGPEVWTYASSDDAVVHYTVSDADRARYESLKDDAAAGQVPGGADLPTPTEAAQQVLDQAEQLSHVSLDAESTVAGRGAYQLVVTPKTPGTLVARVVVAIDAQTQTPLRVQVWSTQDAQTPALEVGFTDVTFATPSDSVLAFSAPAGATTTEKVVTLPTDEQIAADHAAGADGELPEGVTVSGTGWATVVQATGVDVPGLVAGDPSALAAVPSGHPTIGSESAQGLLDQFGPQDGAGPASKFQGLDPAALYDSLTTKVPEGHLISSALLSVLITDDGRVLAGAVPAATLQAMA</sequence>
<evidence type="ECO:0000313" key="3">
    <source>
        <dbReference type="Proteomes" id="UP000632740"/>
    </source>
</evidence>
<keyword evidence="1" id="KW-0812">Transmembrane</keyword>
<dbReference type="PANTHER" id="PTHR37507">
    <property type="entry name" value="SPORULATION PROTEIN YDCC"/>
    <property type="match status" value="1"/>
</dbReference>
<dbReference type="AlphaFoldDB" id="A0A919P3I9"/>
<dbReference type="PANTHER" id="PTHR37507:SF2">
    <property type="entry name" value="SPORULATION PROTEIN YDCC"/>
    <property type="match status" value="1"/>
</dbReference>
<feature type="transmembrane region" description="Helical" evidence="1">
    <location>
        <begin position="21"/>
        <end position="41"/>
    </location>
</feature>
<gene>
    <name evidence="2" type="ORF">Cch01nite_34900</name>
</gene>
<dbReference type="RefSeq" id="WP_203757783.1">
    <property type="nucleotide sequence ID" value="NZ_BONK01000013.1"/>
</dbReference>